<organism evidence="1 2">
    <name type="scientific">Pseudodesulfovibrio alkaliphilus</name>
    <dbReference type="NCBI Taxonomy" id="2661613"/>
    <lineage>
        <taxon>Bacteria</taxon>
        <taxon>Pseudomonadati</taxon>
        <taxon>Thermodesulfobacteriota</taxon>
        <taxon>Desulfovibrionia</taxon>
        <taxon>Desulfovibrionales</taxon>
        <taxon>Desulfovibrionaceae</taxon>
    </lineage>
</organism>
<evidence type="ECO:0000313" key="1">
    <source>
        <dbReference type="EMBL" id="MUM77890.1"/>
    </source>
</evidence>
<dbReference type="Proteomes" id="UP000461162">
    <property type="component" value="Unassembled WGS sequence"/>
</dbReference>
<comment type="caution">
    <text evidence="1">The sequence shown here is derived from an EMBL/GenBank/DDBJ whole genome shotgun (WGS) entry which is preliminary data.</text>
</comment>
<dbReference type="EMBL" id="WODC01000005">
    <property type="protein sequence ID" value="MUM77890.1"/>
    <property type="molecule type" value="Genomic_DNA"/>
</dbReference>
<accession>A0A7K1KPI2</accession>
<dbReference type="GO" id="GO:0016787">
    <property type="term" value="F:hydrolase activity"/>
    <property type="evidence" value="ECO:0007669"/>
    <property type="project" value="UniProtKB-KW"/>
</dbReference>
<sequence length="271" mass="29154">MKQSALHLNFIGFAFLLIVVGQLGCAGNKTFKTLQSDPAWRQVIVNAPLPAVGWVRGQADTIHIYIEGDGVAYASRHRPSLDPTPRTPTGLLLAHEDNAPAVSYLGRPCQYVTGEACSPVHWTTGRFSETVLQAQNQLVDEAKGLAGAKRVVLFGYSGGGAVAALLAARRTDVDLLVTICGNLDHAAWTRLHGLTPLDGSLNPASIAERLSDIPQVHYVGSKDTIVPPEVVQSFVDQLLPETLVIVKTVDGADHGHTGWVKVWQEHSHPTE</sequence>
<dbReference type="AlphaFoldDB" id="A0A7K1KPI2"/>
<dbReference type="InterPro" id="IPR029058">
    <property type="entry name" value="AB_hydrolase_fold"/>
</dbReference>
<evidence type="ECO:0000313" key="2">
    <source>
        <dbReference type="Proteomes" id="UP000461162"/>
    </source>
</evidence>
<proteinExistence type="predicted"/>
<dbReference type="Gene3D" id="3.40.50.1820">
    <property type="entry name" value="alpha/beta hydrolase"/>
    <property type="match status" value="1"/>
</dbReference>
<gene>
    <name evidence="1" type="ORF">GKC30_09610</name>
</gene>
<protein>
    <submittedName>
        <fullName evidence="1">Alpha/beta hydrolase</fullName>
    </submittedName>
</protein>
<dbReference type="SUPFAM" id="SSF53474">
    <property type="entry name" value="alpha/beta-Hydrolases"/>
    <property type="match status" value="1"/>
</dbReference>
<keyword evidence="2" id="KW-1185">Reference proteome</keyword>
<reference evidence="1 2" key="1">
    <citation type="submission" date="2019-11" db="EMBL/GenBank/DDBJ databases">
        <title>Pseudodesulfovibrio alkaliphilus, sp. nov., an alkaliphilic sulfate-reducing bacteria from mud volcano of Taman peninsula, Russia.</title>
        <authorList>
            <person name="Frolova A."/>
            <person name="Merkel A.Y."/>
            <person name="Slobodkin A.I."/>
        </authorList>
    </citation>
    <scope>NUCLEOTIDE SEQUENCE [LARGE SCALE GENOMIC DNA]</scope>
    <source>
        <strain evidence="1 2">F-1</strain>
    </source>
</reference>
<dbReference type="RefSeq" id="WP_155934482.1">
    <property type="nucleotide sequence ID" value="NZ_WODC01000005.1"/>
</dbReference>
<keyword evidence="1" id="KW-0378">Hydrolase</keyword>
<name>A0A7K1KPI2_9BACT</name>